<protein>
    <submittedName>
        <fullName evidence="2">Fic family protein</fullName>
    </submittedName>
</protein>
<proteinExistence type="predicted"/>
<dbReference type="Gene3D" id="1.20.120.1870">
    <property type="entry name" value="Fic/DOC protein, Fido domain"/>
    <property type="match status" value="1"/>
</dbReference>
<dbReference type="PANTHER" id="PTHR39426:SF1">
    <property type="entry name" value="HOMOLOGY TO DEATH-ON-CURING PROTEIN OF PHAGE P1"/>
    <property type="match status" value="1"/>
</dbReference>
<evidence type="ECO:0000313" key="2">
    <source>
        <dbReference type="EMBL" id="XBH06001.1"/>
    </source>
</evidence>
<dbReference type="InterPro" id="IPR006440">
    <property type="entry name" value="Doc"/>
</dbReference>
<dbReference type="RefSeq" id="WP_406698852.1">
    <property type="nucleotide sequence ID" value="NZ_CP155447.1"/>
</dbReference>
<name>A0AAU7CMZ1_9BACT</name>
<sequence>MMRPTNETIYLTFDRVIALHAAVLERTGSPPCPLLFSEKLDSALHRPLNAAHYNQADLIEQAIILGVAISQSQAFEDGNKRVGFAAADSFLRLNGLVYVGPPMDLAERLVAVADPASNAIRDARIVEFAAWVRPYVIQGEGTMAVKR</sequence>
<dbReference type="EMBL" id="CP155447">
    <property type="protein sequence ID" value="XBH06001.1"/>
    <property type="molecule type" value="Genomic_DNA"/>
</dbReference>
<dbReference type="AlphaFoldDB" id="A0AAU7CMZ1"/>
<organism evidence="2">
    <name type="scientific">Singulisphaera sp. Ch08</name>
    <dbReference type="NCBI Taxonomy" id="3120278"/>
    <lineage>
        <taxon>Bacteria</taxon>
        <taxon>Pseudomonadati</taxon>
        <taxon>Planctomycetota</taxon>
        <taxon>Planctomycetia</taxon>
        <taxon>Isosphaerales</taxon>
        <taxon>Isosphaeraceae</taxon>
        <taxon>Singulisphaera</taxon>
    </lineage>
</organism>
<reference evidence="2" key="1">
    <citation type="submission" date="2024-05" db="EMBL/GenBank/DDBJ databases">
        <title>Planctomycetes of the genus Singulisphaera possess chitinolytic capabilities.</title>
        <authorList>
            <person name="Ivanova A."/>
        </authorList>
    </citation>
    <scope>NUCLEOTIDE SEQUENCE</scope>
    <source>
        <strain evidence="2">Ch08T</strain>
    </source>
</reference>
<dbReference type="PROSITE" id="PS51459">
    <property type="entry name" value="FIDO"/>
    <property type="match status" value="1"/>
</dbReference>
<evidence type="ECO:0000259" key="1">
    <source>
        <dbReference type="PROSITE" id="PS51459"/>
    </source>
</evidence>
<dbReference type="PANTHER" id="PTHR39426">
    <property type="entry name" value="HOMOLOGY TO DEATH-ON-CURING PROTEIN OF PHAGE P1"/>
    <property type="match status" value="1"/>
</dbReference>
<feature type="domain" description="Fido" evidence="1">
    <location>
        <begin position="11"/>
        <end position="134"/>
    </location>
</feature>
<dbReference type="SUPFAM" id="SSF140931">
    <property type="entry name" value="Fic-like"/>
    <property type="match status" value="1"/>
</dbReference>
<accession>A0AAU7CMZ1</accession>
<dbReference type="GO" id="GO:0016301">
    <property type="term" value="F:kinase activity"/>
    <property type="evidence" value="ECO:0007669"/>
    <property type="project" value="InterPro"/>
</dbReference>
<dbReference type="InterPro" id="IPR003812">
    <property type="entry name" value="Fido"/>
</dbReference>
<dbReference type="Pfam" id="PF02661">
    <property type="entry name" value="Fic"/>
    <property type="match status" value="1"/>
</dbReference>
<gene>
    <name evidence="2" type="ORF">V5E97_08200</name>
</gene>
<dbReference type="InterPro" id="IPR036597">
    <property type="entry name" value="Fido-like_dom_sf"/>
</dbReference>
<dbReference type="InterPro" id="IPR053737">
    <property type="entry name" value="Type_II_TA_Toxin"/>
</dbReference>